<feature type="transmembrane region" description="Helical" evidence="9">
    <location>
        <begin position="94"/>
        <end position="117"/>
    </location>
</feature>
<dbReference type="PANTHER" id="PTHR35011:SF2">
    <property type="entry name" value="2,3-DIKETO-L-GULONATE TRAP TRANSPORTER SMALL PERMEASE PROTEIN YIAM"/>
    <property type="match status" value="1"/>
</dbReference>
<evidence type="ECO:0000256" key="10">
    <source>
        <dbReference type="SAM" id="MobiDB-lite"/>
    </source>
</evidence>
<protein>
    <recommendedName>
        <fullName evidence="9">TRAP transporter small permease protein</fullName>
    </recommendedName>
</protein>
<evidence type="ECO:0000256" key="5">
    <source>
        <dbReference type="ARBA" id="ARBA00022692"/>
    </source>
</evidence>
<evidence type="ECO:0000256" key="9">
    <source>
        <dbReference type="RuleBase" id="RU369079"/>
    </source>
</evidence>
<evidence type="ECO:0000256" key="8">
    <source>
        <dbReference type="ARBA" id="ARBA00038436"/>
    </source>
</evidence>
<feature type="transmembrane region" description="Helical" evidence="9">
    <location>
        <begin position="21"/>
        <end position="46"/>
    </location>
</feature>
<keyword evidence="2 9" id="KW-0813">Transport</keyword>
<feature type="transmembrane region" description="Helical" evidence="9">
    <location>
        <begin position="137"/>
        <end position="156"/>
    </location>
</feature>
<evidence type="ECO:0000256" key="4">
    <source>
        <dbReference type="ARBA" id="ARBA00022519"/>
    </source>
</evidence>
<organism evidence="12">
    <name type="scientific">Halomonas sp. RT37</name>
    <dbReference type="NCBI Taxonomy" id="2950872"/>
    <lineage>
        <taxon>Bacteria</taxon>
        <taxon>Pseudomonadati</taxon>
        <taxon>Pseudomonadota</taxon>
        <taxon>Gammaproteobacteria</taxon>
        <taxon>Oceanospirillales</taxon>
        <taxon>Halomonadaceae</taxon>
        <taxon>Halomonas</taxon>
    </lineage>
</organism>
<dbReference type="EMBL" id="CP098827">
    <property type="protein sequence ID" value="XBO72709.1"/>
    <property type="molecule type" value="Genomic_DNA"/>
</dbReference>
<dbReference type="RefSeq" id="WP_348827948.1">
    <property type="nucleotide sequence ID" value="NZ_CP098827.1"/>
</dbReference>
<evidence type="ECO:0000256" key="3">
    <source>
        <dbReference type="ARBA" id="ARBA00022475"/>
    </source>
</evidence>
<evidence type="ECO:0000256" key="6">
    <source>
        <dbReference type="ARBA" id="ARBA00022989"/>
    </source>
</evidence>
<dbReference type="GO" id="GO:0015740">
    <property type="term" value="P:C4-dicarboxylate transport"/>
    <property type="evidence" value="ECO:0007669"/>
    <property type="project" value="TreeGrafter"/>
</dbReference>
<accession>A0AAU7KM97</accession>
<evidence type="ECO:0000259" key="11">
    <source>
        <dbReference type="Pfam" id="PF04290"/>
    </source>
</evidence>
<evidence type="ECO:0000256" key="2">
    <source>
        <dbReference type="ARBA" id="ARBA00022448"/>
    </source>
</evidence>
<dbReference type="PANTHER" id="PTHR35011">
    <property type="entry name" value="2,3-DIKETO-L-GULONATE TRAP TRANSPORTER SMALL PERMEASE PROTEIN YIAM"/>
    <property type="match status" value="1"/>
</dbReference>
<keyword evidence="7 9" id="KW-0472">Membrane</keyword>
<feature type="transmembrane region" description="Helical" evidence="9">
    <location>
        <begin position="52"/>
        <end position="74"/>
    </location>
</feature>
<feature type="compositionally biased region" description="Polar residues" evidence="10">
    <location>
        <begin position="179"/>
        <end position="188"/>
    </location>
</feature>
<keyword evidence="4 9" id="KW-0997">Cell inner membrane</keyword>
<proteinExistence type="inferred from homology"/>
<keyword evidence="5 9" id="KW-0812">Transmembrane</keyword>
<dbReference type="InterPro" id="IPR007387">
    <property type="entry name" value="TRAP_DctQ"/>
</dbReference>
<reference evidence="12" key="1">
    <citation type="submission" date="2022-06" db="EMBL/GenBank/DDBJ databases">
        <title>A novel DMS-producing enzyme.</title>
        <authorList>
            <person name="Zhang Y."/>
        </authorList>
    </citation>
    <scope>NUCLEOTIDE SEQUENCE</scope>
    <source>
        <strain evidence="12">RT37</strain>
    </source>
</reference>
<feature type="domain" description="Tripartite ATP-independent periplasmic transporters DctQ component" evidence="11">
    <location>
        <begin position="44"/>
        <end position="157"/>
    </location>
</feature>
<evidence type="ECO:0000256" key="7">
    <source>
        <dbReference type="ARBA" id="ARBA00023136"/>
    </source>
</evidence>
<evidence type="ECO:0000256" key="1">
    <source>
        <dbReference type="ARBA" id="ARBA00004429"/>
    </source>
</evidence>
<gene>
    <name evidence="12" type="ORF">NFG58_08415</name>
</gene>
<comment type="subcellular location">
    <subcellularLocation>
        <location evidence="1 9">Cell inner membrane</location>
        <topology evidence="1 9">Multi-pass membrane protein</topology>
    </subcellularLocation>
</comment>
<comment type="function">
    <text evidence="9">Part of the tripartite ATP-independent periplasmic (TRAP) transport system.</text>
</comment>
<comment type="subunit">
    <text evidence="9">The complex comprises the extracytoplasmic solute receptor protein and the two transmembrane proteins.</text>
</comment>
<dbReference type="Pfam" id="PF04290">
    <property type="entry name" value="DctQ"/>
    <property type="match status" value="1"/>
</dbReference>
<dbReference type="AlphaFoldDB" id="A0AAU7KM97"/>
<comment type="similarity">
    <text evidence="8 9">Belongs to the TRAP transporter small permease family.</text>
</comment>
<dbReference type="InterPro" id="IPR055348">
    <property type="entry name" value="DctQ"/>
</dbReference>
<keyword evidence="3" id="KW-1003">Cell membrane</keyword>
<evidence type="ECO:0000313" key="12">
    <source>
        <dbReference type="EMBL" id="XBO72709.1"/>
    </source>
</evidence>
<dbReference type="GO" id="GO:0005886">
    <property type="term" value="C:plasma membrane"/>
    <property type="evidence" value="ECO:0007669"/>
    <property type="project" value="UniProtKB-SubCell"/>
</dbReference>
<keyword evidence="6 9" id="KW-1133">Transmembrane helix</keyword>
<feature type="region of interest" description="Disordered" evidence="10">
    <location>
        <begin position="179"/>
        <end position="214"/>
    </location>
</feature>
<name>A0AAU7KM97_9GAMM</name>
<dbReference type="GO" id="GO:0022857">
    <property type="term" value="F:transmembrane transporter activity"/>
    <property type="evidence" value="ECO:0007669"/>
    <property type="project" value="UniProtKB-UniRule"/>
</dbReference>
<sequence>MSSLRSLQAWLQRLSNGVNRLAIVFCVGCVLAMLGISFTGFLYTLFTGGALSWTYSLARLFLPWIGLISSTIALHSGEHVAMTLLVKLLPRPLVVLAAGATLAVIGALAVLMMFYGWDFFSNARQSYMVSDSIQISYKWTTFAVPLTGAIIALHLVHGFALLEHFIDSDAVIEQAIHSNDNGTGSNAEQAVDSRVESSDPSSPQGDAVAREPRS</sequence>